<dbReference type="RefSeq" id="WP_118047278.1">
    <property type="nucleotide sequence ID" value="NZ_JAQCUW010000012.1"/>
</dbReference>
<keyword evidence="1" id="KW-0732">Signal</keyword>
<evidence type="ECO:0000313" key="2">
    <source>
        <dbReference type="EMBL" id="RGV52321.1"/>
    </source>
</evidence>
<dbReference type="Proteomes" id="UP000284366">
    <property type="component" value="Unassembled WGS sequence"/>
</dbReference>
<protein>
    <recommendedName>
        <fullName evidence="4">Lipocalin-like domain-containing protein</fullName>
    </recommendedName>
</protein>
<organism evidence="2 3">
    <name type="scientific">Bacteroides clarus</name>
    <dbReference type="NCBI Taxonomy" id="626929"/>
    <lineage>
        <taxon>Bacteria</taxon>
        <taxon>Pseudomonadati</taxon>
        <taxon>Bacteroidota</taxon>
        <taxon>Bacteroidia</taxon>
        <taxon>Bacteroidales</taxon>
        <taxon>Bacteroidaceae</taxon>
        <taxon>Bacteroides</taxon>
    </lineage>
</organism>
<evidence type="ECO:0000313" key="3">
    <source>
        <dbReference type="Proteomes" id="UP000284366"/>
    </source>
</evidence>
<accession>A0A412Y4L3</accession>
<evidence type="ECO:0008006" key="4">
    <source>
        <dbReference type="Google" id="ProtNLM"/>
    </source>
</evidence>
<reference evidence="2 3" key="1">
    <citation type="submission" date="2018-08" db="EMBL/GenBank/DDBJ databases">
        <title>A genome reference for cultivated species of the human gut microbiota.</title>
        <authorList>
            <person name="Zou Y."/>
            <person name="Xue W."/>
            <person name="Luo G."/>
        </authorList>
    </citation>
    <scope>NUCLEOTIDE SEQUENCE [LARGE SCALE GENOMIC DNA]</scope>
    <source>
        <strain evidence="2 3">AF14-27</strain>
    </source>
</reference>
<name>A0A412Y4L3_9BACE</name>
<gene>
    <name evidence="2" type="ORF">DWW09_11920</name>
</gene>
<proteinExistence type="predicted"/>
<dbReference type="EMBL" id="QRZG01000020">
    <property type="protein sequence ID" value="RGV52321.1"/>
    <property type="molecule type" value="Genomic_DNA"/>
</dbReference>
<feature type="chain" id="PRO_5019289625" description="Lipocalin-like domain-containing protein" evidence="1">
    <location>
        <begin position="25"/>
        <end position="127"/>
    </location>
</feature>
<feature type="signal peptide" evidence="1">
    <location>
        <begin position="1"/>
        <end position="24"/>
    </location>
</feature>
<dbReference type="AlphaFoldDB" id="A0A412Y4L3"/>
<sequence length="127" mass="14166">MRTFRMIATSLLMVVLCLNFVACSDDDDKDNPSPYPTAEELVGTVWGGTNADKDVYEIKLTNKTDLTLNITSEEGEKYVDNATLKYEYNAENGKFSSSYEGMTIAGEITHKAMTFTIEGEKITLNKK</sequence>
<comment type="caution">
    <text evidence="2">The sequence shown here is derived from an EMBL/GenBank/DDBJ whole genome shotgun (WGS) entry which is preliminary data.</text>
</comment>
<evidence type="ECO:0000256" key="1">
    <source>
        <dbReference type="SAM" id="SignalP"/>
    </source>
</evidence>